<accession>A0A6C0HSL2</accession>
<name>A0A6C0HSL2_9ZZZZ</name>
<feature type="transmembrane region" description="Helical" evidence="1">
    <location>
        <begin position="21"/>
        <end position="39"/>
    </location>
</feature>
<keyword evidence="1" id="KW-1133">Transmembrane helix</keyword>
<organism evidence="2">
    <name type="scientific">viral metagenome</name>
    <dbReference type="NCBI Taxonomy" id="1070528"/>
    <lineage>
        <taxon>unclassified sequences</taxon>
        <taxon>metagenomes</taxon>
        <taxon>organismal metagenomes</taxon>
    </lineage>
</organism>
<evidence type="ECO:0000313" key="2">
    <source>
        <dbReference type="EMBL" id="QHT83370.1"/>
    </source>
</evidence>
<dbReference type="EMBL" id="MN740008">
    <property type="protein sequence ID" value="QHT83370.1"/>
    <property type="molecule type" value="Genomic_DNA"/>
</dbReference>
<evidence type="ECO:0008006" key="3">
    <source>
        <dbReference type="Google" id="ProtNLM"/>
    </source>
</evidence>
<dbReference type="AlphaFoldDB" id="A0A6C0HSL2"/>
<keyword evidence="1" id="KW-0812">Transmembrane</keyword>
<sequence length="77" mass="8950">MLCKYKDILGKVGEGVHSYRIFNIAVIDVLLTIFIAFIIHKVFQINFIVTLISFFLLGILFHRLFCVQTTLDKLLFN</sequence>
<proteinExistence type="predicted"/>
<reference evidence="2" key="1">
    <citation type="journal article" date="2020" name="Nature">
        <title>Giant virus diversity and host interactions through global metagenomics.</title>
        <authorList>
            <person name="Schulz F."/>
            <person name="Roux S."/>
            <person name="Paez-Espino D."/>
            <person name="Jungbluth S."/>
            <person name="Walsh D.A."/>
            <person name="Denef V.J."/>
            <person name="McMahon K.D."/>
            <person name="Konstantinidis K.T."/>
            <person name="Eloe-Fadrosh E.A."/>
            <person name="Kyrpides N.C."/>
            <person name="Woyke T."/>
        </authorList>
    </citation>
    <scope>NUCLEOTIDE SEQUENCE</scope>
    <source>
        <strain evidence="2">GVMAG-M-3300023184-167</strain>
    </source>
</reference>
<protein>
    <recommendedName>
        <fullName evidence="3">RDD domain-containing protein</fullName>
    </recommendedName>
</protein>
<feature type="transmembrane region" description="Helical" evidence="1">
    <location>
        <begin position="45"/>
        <end position="65"/>
    </location>
</feature>
<evidence type="ECO:0000256" key="1">
    <source>
        <dbReference type="SAM" id="Phobius"/>
    </source>
</evidence>
<keyword evidence="1" id="KW-0472">Membrane</keyword>